<dbReference type="KEGG" id="acz:Acaty_c2226"/>
<gene>
    <name evidence="3" type="ORF">Acaty_c2226</name>
</gene>
<feature type="region of interest" description="Disordered" evidence="1">
    <location>
        <begin position="34"/>
        <end position="67"/>
    </location>
</feature>
<dbReference type="Proteomes" id="UP000005522">
    <property type="component" value="Chromosome"/>
</dbReference>
<keyword evidence="2" id="KW-1133">Transmembrane helix</keyword>
<evidence type="ECO:0000256" key="2">
    <source>
        <dbReference type="SAM" id="Phobius"/>
    </source>
</evidence>
<accession>A0A059ZWZ0</accession>
<reference evidence="3 4" key="1">
    <citation type="journal article" date="2009" name="J. Bacteriol.">
        <title>Draft genome sequence of the extremely acidophilic bacterium Acidithiobacillus caldus ATCC 51756 reveals metabolic versatility in the genus Acidithiobacillus.</title>
        <authorList>
            <person name="Valdes J."/>
            <person name="Quatrini R."/>
            <person name="Hallberg K."/>
            <person name="Dopson M."/>
            <person name="Valenzuela P.D."/>
            <person name="Holmes D.S."/>
        </authorList>
    </citation>
    <scope>NUCLEOTIDE SEQUENCE [LARGE SCALE GENOMIC DNA]</scope>
    <source>
        <strain evidence="4">ATCC 51756 / DSM 8584 / KU</strain>
    </source>
</reference>
<protein>
    <submittedName>
        <fullName evidence="3">Uncharacterized protein</fullName>
    </submittedName>
</protein>
<dbReference type="AlphaFoldDB" id="A0A059ZWZ0"/>
<sequence>MSLPLTSQILILLLGAMLVAAVLWKWRQSRGLRQGSRPAKDRGVREPASPPRTAPTPVPMPQAQRGSARAARVEEVSLFDEVEIYLSYGHLEQAATALRWYVDHHPEDRAQRRRLLDIYLEIPDIDAYAEILETGLDAGLTPPEELRERIFLGLERDAQNLGLRVLGESTLGLDNADIDRELRRRRPEDRRPAAAPQTSGSPLLADTQRNLEQIIVHPEPLSLQGILLDGFTQRESGHADDRPVPHETTAAQLVHGPAQVLTLDDAEIDIIAAMESPQRAVALLLQAGERAKAEALLWRWVLLRPRQIGLQVQLLELTYRQRRAEDYGRALVFLYVTLWGAGQALRQRLLHLGRTLADLPLWDALAATEAAPGRLAALADEGGIYLPTKAIPLSSPALVQEQLRRDHEIVKDDSHKDSILAEFNALLEYGQVEEAVTLLEGAVLAKPERERYYPLLLEMYERMETPERFAQFTQKVLASPHPPGEAVVRQMYHLAERLSRRQRHTV</sequence>
<organism evidence="3 4">
    <name type="scientific">Acidithiobacillus caldus (strain ATCC 51756 / DSM 8584 / KU)</name>
    <dbReference type="NCBI Taxonomy" id="637389"/>
    <lineage>
        <taxon>Bacteria</taxon>
        <taxon>Pseudomonadati</taxon>
        <taxon>Pseudomonadota</taxon>
        <taxon>Acidithiobacillia</taxon>
        <taxon>Acidithiobacillales</taxon>
        <taxon>Acidithiobacillaceae</taxon>
        <taxon>Acidithiobacillus</taxon>
    </lineage>
</organism>
<dbReference type="RefSeq" id="WP_004868609.1">
    <property type="nucleotide sequence ID" value="NZ_CP005986.1"/>
</dbReference>
<dbReference type="eggNOG" id="COG3170">
    <property type="taxonomic scope" value="Bacteria"/>
</dbReference>
<feature type="region of interest" description="Disordered" evidence="1">
    <location>
        <begin position="178"/>
        <end position="204"/>
    </location>
</feature>
<evidence type="ECO:0000313" key="4">
    <source>
        <dbReference type="Proteomes" id="UP000005522"/>
    </source>
</evidence>
<name>A0A059ZWZ0_ACICK</name>
<dbReference type="HOGENOM" id="CLU_538231_0_0_6"/>
<feature type="compositionally biased region" description="Pro residues" evidence="1">
    <location>
        <begin position="48"/>
        <end position="60"/>
    </location>
</feature>
<evidence type="ECO:0000256" key="1">
    <source>
        <dbReference type="SAM" id="MobiDB-lite"/>
    </source>
</evidence>
<evidence type="ECO:0000313" key="3">
    <source>
        <dbReference type="EMBL" id="AIA56080.1"/>
    </source>
</evidence>
<keyword evidence="2" id="KW-0472">Membrane</keyword>
<keyword evidence="2" id="KW-0812">Transmembrane</keyword>
<feature type="compositionally biased region" description="Basic and acidic residues" evidence="1">
    <location>
        <begin position="178"/>
        <end position="192"/>
    </location>
</feature>
<dbReference type="EMBL" id="CP005986">
    <property type="protein sequence ID" value="AIA56080.1"/>
    <property type="molecule type" value="Genomic_DNA"/>
</dbReference>
<feature type="transmembrane region" description="Helical" evidence="2">
    <location>
        <begin position="6"/>
        <end position="24"/>
    </location>
</feature>
<proteinExistence type="predicted"/>